<organism evidence="4 5">
    <name type="scientific">Terrihabitans soli</name>
    <dbReference type="NCBI Taxonomy" id="708113"/>
    <lineage>
        <taxon>Bacteria</taxon>
        <taxon>Pseudomonadati</taxon>
        <taxon>Pseudomonadota</taxon>
        <taxon>Alphaproteobacteria</taxon>
        <taxon>Hyphomicrobiales</taxon>
        <taxon>Terrihabitans</taxon>
    </lineage>
</organism>
<protein>
    <recommendedName>
        <fullName evidence="3">4'-phosphopantetheinyl transferase domain-containing protein</fullName>
    </recommendedName>
</protein>
<evidence type="ECO:0000259" key="3">
    <source>
        <dbReference type="Pfam" id="PF01648"/>
    </source>
</evidence>
<dbReference type="KEGG" id="tso:IZ6_20370"/>
<dbReference type="AlphaFoldDB" id="A0A6S6QVL1"/>
<dbReference type="SUPFAM" id="SSF56214">
    <property type="entry name" value="4'-phosphopantetheinyl transferase"/>
    <property type="match status" value="2"/>
</dbReference>
<evidence type="ECO:0000313" key="4">
    <source>
        <dbReference type="EMBL" id="BCJ91302.1"/>
    </source>
</evidence>
<evidence type="ECO:0000313" key="5">
    <source>
        <dbReference type="Proteomes" id="UP000515317"/>
    </source>
</evidence>
<accession>A0A6S6QVL1</accession>
<evidence type="ECO:0000256" key="1">
    <source>
        <dbReference type="ARBA" id="ARBA00010990"/>
    </source>
</evidence>
<dbReference type="GO" id="GO:0019878">
    <property type="term" value="P:lysine biosynthetic process via aminoadipic acid"/>
    <property type="evidence" value="ECO:0007669"/>
    <property type="project" value="TreeGrafter"/>
</dbReference>
<reference evidence="4 5" key="1">
    <citation type="submission" date="2020-08" db="EMBL/GenBank/DDBJ databases">
        <title>Genome sequence of Rhizobiales bacterium strain IZ6.</title>
        <authorList>
            <person name="Nakai R."/>
            <person name="Naganuma T."/>
        </authorList>
    </citation>
    <scope>NUCLEOTIDE SEQUENCE [LARGE SCALE GENOMIC DNA]</scope>
    <source>
        <strain evidence="4 5">IZ6</strain>
    </source>
</reference>
<dbReference type="GO" id="GO:0000287">
    <property type="term" value="F:magnesium ion binding"/>
    <property type="evidence" value="ECO:0007669"/>
    <property type="project" value="InterPro"/>
</dbReference>
<dbReference type="Proteomes" id="UP000515317">
    <property type="component" value="Chromosome"/>
</dbReference>
<dbReference type="Pfam" id="PF01648">
    <property type="entry name" value="ACPS"/>
    <property type="match status" value="1"/>
</dbReference>
<dbReference type="PANTHER" id="PTHR12215">
    <property type="entry name" value="PHOSPHOPANTETHEINE TRANSFERASE"/>
    <property type="match status" value="1"/>
</dbReference>
<dbReference type="PANTHER" id="PTHR12215:SF10">
    <property type="entry name" value="L-AMINOADIPATE-SEMIALDEHYDE DEHYDROGENASE-PHOSPHOPANTETHEINYL TRANSFERASE"/>
    <property type="match status" value="1"/>
</dbReference>
<dbReference type="GO" id="GO:0005829">
    <property type="term" value="C:cytosol"/>
    <property type="evidence" value="ECO:0007669"/>
    <property type="project" value="TreeGrafter"/>
</dbReference>
<dbReference type="Gene3D" id="3.90.470.20">
    <property type="entry name" value="4'-phosphopantetheinyl transferase domain"/>
    <property type="match status" value="2"/>
</dbReference>
<dbReference type="EMBL" id="AP023361">
    <property type="protein sequence ID" value="BCJ91302.1"/>
    <property type="molecule type" value="Genomic_DNA"/>
</dbReference>
<keyword evidence="2" id="KW-0808">Transferase</keyword>
<dbReference type="InterPro" id="IPR008278">
    <property type="entry name" value="4-PPantetheinyl_Trfase_dom"/>
</dbReference>
<keyword evidence="5" id="KW-1185">Reference proteome</keyword>
<feature type="domain" description="4'-phosphopantetheinyl transferase" evidence="3">
    <location>
        <begin position="113"/>
        <end position="200"/>
    </location>
</feature>
<gene>
    <name evidence="4" type="ORF">IZ6_20370</name>
</gene>
<dbReference type="InterPro" id="IPR050559">
    <property type="entry name" value="P-Pant_transferase_sf"/>
</dbReference>
<dbReference type="InterPro" id="IPR037143">
    <property type="entry name" value="4-PPantetheinyl_Trfase_dom_sf"/>
</dbReference>
<evidence type="ECO:0000256" key="2">
    <source>
        <dbReference type="ARBA" id="ARBA00022679"/>
    </source>
</evidence>
<comment type="similarity">
    <text evidence="1">Belongs to the P-Pant transferase superfamily. Gsp/Sfp/HetI/AcpT family.</text>
</comment>
<name>A0A6S6QVL1_9HYPH</name>
<proteinExistence type="inferred from homology"/>
<sequence>MHLAANTITLISLARVLNADIGGGAVAQLDDYDRSRYAAINHPMARARFLTGRVLARITLSEATGYEIDGSAWHILPDAKGKPRITGPLPDVGISIAHTEDVVGVAVCANGDVGLDLECLNDGENGEPVLEALSSADQRKLKTCAPEHRTREFVKLWTMKEAYAKWAGEGVGLDFGALDFDWVPRMARQSLMHGPVRIHQYSMCFNKEFSVALASGDSCPPLIRFRNLEASRLFAGEASCMYNFN</sequence>
<dbReference type="GO" id="GO:0008897">
    <property type="term" value="F:holo-[acyl-carrier-protein] synthase activity"/>
    <property type="evidence" value="ECO:0007669"/>
    <property type="project" value="InterPro"/>
</dbReference>